<dbReference type="GO" id="GO:0006081">
    <property type="term" value="P:aldehyde metabolic process"/>
    <property type="evidence" value="ECO:0007669"/>
    <property type="project" value="InterPro"/>
</dbReference>
<dbReference type="Gene3D" id="3.40.309.10">
    <property type="entry name" value="Aldehyde Dehydrogenase, Chain A, domain 2"/>
    <property type="match status" value="1"/>
</dbReference>
<reference evidence="8" key="1">
    <citation type="submission" date="2023-02" db="EMBL/GenBank/DDBJ databases">
        <title>Enrichment on poylsaccharides allowed isolation of novel metabolic and taxonomic groups of Haloarchaea.</title>
        <authorList>
            <person name="Sorokin D.Y."/>
            <person name="Elcheninov A.G."/>
            <person name="Khizhniak T.V."/>
            <person name="Kolganova T.V."/>
            <person name="Kublanov I.V."/>
        </authorList>
    </citation>
    <scope>NUCLEOTIDE SEQUENCE</scope>
    <source>
        <strain evidence="7 9">HArc-curdl5-1</strain>
        <strain evidence="8">HArc-curdl7</strain>
    </source>
</reference>
<dbReference type="InterPro" id="IPR016163">
    <property type="entry name" value="Ald_DH_C"/>
</dbReference>
<dbReference type="PANTHER" id="PTHR11699">
    <property type="entry name" value="ALDEHYDE DEHYDROGENASE-RELATED"/>
    <property type="match status" value="1"/>
</dbReference>
<accession>A0AAE3IBS3</accession>
<dbReference type="InterPro" id="IPR015590">
    <property type="entry name" value="Aldehyde_DH_dom"/>
</dbReference>
<dbReference type="RefSeq" id="WP_315908676.1">
    <property type="nucleotide sequence ID" value="NZ_JAOPKC010000006.1"/>
</dbReference>
<dbReference type="Pfam" id="PF00171">
    <property type="entry name" value="Aldedh"/>
    <property type="match status" value="1"/>
</dbReference>
<dbReference type="Proteomes" id="UP001208186">
    <property type="component" value="Unassembled WGS sequence"/>
</dbReference>
<protein>
    <submittedName>
        <fullName evidence="8">Succinic semialdehyde dehydrogenase</fullName>
        <ecNumber evidence="8">1.2.1.79</ecNumber>
    </submittedName>
</protein>
<keyword evidence="3 5" id="KW-0560">Oxidoreductase</keyword>
<dbReference type="InterPro" id="IPR012394">
    <property type="entry name" value="Aldehyde_DH_NAD(P)"/>
</dbReference>
<evidence type="ECO:0000256" key="1">
    <source>
        <dbReference type="ARBA" id="ARBA00009986"/>
    </source>
</evidence>
<dbReference type="InterPro" id="IPR016161">
    <property type="entry name" value="Ald_DH/histidinol_DH"/>
</dbReference>
<dbReference type="NCBIfam" id="NF006916">
    <property type="entry name" value="PRK09407.1"/>
    <property type="match status" value="1"/>
</dbReference>
<dbReference type="Proteomes" id="UP001209746">
    <property type="component" value="Unassembled WGS sequence"/>
</dbReference>
<dbReference type="InterPro" id="IPR016162">
    <property type="entry name" value="Ald_DH_N"/>
</dbReference>
<dbReference type="InterPro" id="IPR029510">
    <property type="entry name" value="Ald_DH_CS_GLU"/>
</dbReference>
<evidence type="ECO:0000313" key="9">
    <source>
        <dbReference type="Proteomes" id="UP001208186"/>
    </source>
</evidence>
<evidence type="ECO:0000313" key="7">
    <source>
        <dbReference type="EMBL" id="MCU4717911.1"/>
    </source>
</evidence>
<organism evidence="8 10">
    <name type="scientific">Halapricum hydrolyticum</name>
    <dbReference type="NCBI Taxonomy" id="2979991"/>
    <lineage>
        <taxon>Archaea</taxon>
        <taxon>Methanobacteriati</taxon>
        <taxon>Methanobacteriota</taxon>
        <taxon>Stenosarchaea group</taxon>
        <taxon>Halobacteria</taxon>
        <taxon>Halobacteriales</taxon>
        <taxon>Haloarculaceae</taxon>
        <taxon>Halapricum</taxon>
    </lineage>
</organism>
<dbReference type="EC" id="1.2.1.79" evidence="8"/>
<keyword evidence="9" id="KW-1185">Reference proteome</keyword>
<evidence type="ECO:0000256" key="5">
    <source>
        <dbReference type="RuleBase" id="RU003345"/>
    </source>
</evidence>
<gene>
    <name evidence="8" type="ORF">OB914_08845</name>
    <name evidence="7" type="ORF">OB916_07505</name>
</gene>
<dbReference type="FunFam" id="3.40.605.10:FF:000007">
    <property type="entry name" value="NAD/NADP-dependent betaine aldehyde dehydrogenase"/>
    <property type="match status" value="1"/>
</dbReference>
<name>A0AAE3IBS3_9EURY</name>
<evidence type="ECO:0000256" key="3">
    <source>
        <dbReference type="ARBA" id="ARBA00023002"/>
    </source>
</evidence>
<dbReference type="GO" id="GO:0036243">
    <property type="term" value="F:succinate-semialdehyde dehydrogenase (NADP+) activity"/>
    <property type="evidence" value="ECO:0007669"/>
    <property type="project" value="UniProtKB-EC"/>
</dbReference>
<dbReference type="AlphaFoldDB" id="A0AAE3IBS3"/>
<feature type="domain" description="Aldehyde dehydrogenase" evidence="6">
    <location>
        <begin position="34"/>
        <end position="490"/>
    </location>
</feature>
<sequence>MSQTKQSSLLDATVVSTNRLASLADRVDTTDERPELDVRTPIKDEPIGAVPAATAEDVAAAVDRARVAQSEWENRSIEDRGDVLRRFGDLVLERREWLLDIVQLETGKARVDALEEILDVPLTCSYYGSNGPSILAESKRTGAVPGLIDAHVTTDPVGVAGVISPWNYPLTLAITDVIPALLAGNAVVCKPDERTPYVALALAELFEEAGLPSGVFEVVTGDGPTVGPALIDRVDHVTFTGGTETGRAVAERTGRNLIGSSLELGGKNPMLVLGDADVETAARGAVEGAFTNAGQLCLAPEGIYVVDSRYEDFLDAFVDATRRLSLGLEFGYRPDVGSLIDSDHLERVQSYVEDARADGASVCAGGRSRPDVGPFCYEPTILTDVDPDSAIATEETFGPVVSVEPVSDAEEAIERANSSSYGLNASVWTTDLARGRSVAREIDCGTVCVNDPYAVGWAAVDAPMGGFGDSGVGRRHGPEGLRRYVEVRTIATSKIGPLGDSPHLPTKWYARAMTAVTRLQRRLVGWF</sequence>
<evidence type="ECO:0000256" key="2">
    <source>
        <dbReference type="ARBA" id="ARBA00011881"/>
    </source>
</evidence>
<proteinExistence type="inferred from homology"/>
<dbReference type="Gene3D" id="3.40.605.10">
    <property type="entry name" value="Aldehyde Dehydrogenase, Chain A, domain 1"/>
    <property type="match status" value="1"/>
</dbReference>
<dbReference type="FunFam" id="3.40.309.10:FF:000009">
    <property type="entry name" value="Aldehyde dehydrogenase A"/>
    <property type="match status" value="1"/>
</dbReference>
<dbReference type="PROSITE" id="PS00687">
    <property type="entry name" value="ALDEHYDE_DEHYDR_GLU"/>
    <property type="match status" value="1"/>
</dbReference>
<dbReference type="SUPFAM" id="SSF53720">
    <property type="entry name" value="ALDH-like"/>
    <property type="match status" value="1"/>
</dbReference>
<comment type="caution">
    <text evidence="8">The sequence shown here is derived from an EMBL/GenBank/DDBJ whole genome shotgun (WGS) entry which is preliminary data.</text>
</comment>
<evidence type="ECO:0000313" key="8">
    <source>
        <dbReference type="EMBL" id="MCU4727076.1"/>
    </source>
</evidence>
<dbReference type="PIRSF" id="PIRSF036492">
    <property type="entry name" value="ALDH"/>
    <property type="match status" value="1"/>
</dbReference>
<dbReference type="EMBL" id="JAOPKC010000006">
    <property type="protein sequence ID" value="MCU4717911.1"/>
    <property type="molecule type" value="Genomic_DNA"/>
</dbReference>
<evidence type="ECO:0000259" key="6">
    <source>
        <dbReference type="Pfam" id="PF00171"/>
    </source>
</evidence>
<feature type="active site" evidence="4">
    <location>
        <position position="263"/>
    </location>
</feature>
<evidence type="ECO:0000256" key="4">
    <source>
        <dbReference type="PROSITE-ProRule" id="PRU10007"/>
    </source>
</evidence>
<dbReference type="EMBL" id="JAOPKD010000007">
    <property type="protein sequence ID" value="MCU4727076.1"/>
    <property type="molecule type" value="Genomic_DNA"/>
</dbReference>
<comment type="similarity">
    <text evidence="1 5">Belongs to the aldehyde dehydrogenase family.</text>
</comment>
<evidence type="ECO:0000313" key="10">
    <source>
        <dbReference type="Proteomes" id="UP001209746"/>
    </source>
</evidence>
<comment type="subunit">
    <text evidence="2">Homotetramer.</text>
</comment>